<reference evidence="6 7" key="1">
    <citation type="submission" date="2019-03" db="EMBL/GenBank/DDBJ databases">
        <title>Genomic Encyclopedia of Type Strains, Phase IV (KMG-IV): sequencing the most valuable type-strain genomes for metagenomic binning, comparative biology and taxonomic classification.</title>
        <authorList>
            <person name="Goeker M."/>
        </authorList>
    </citation>
    <scope>NUCLEOTIDE SEQUENCE [LARGE SCALE GENOMIC DNA]</scope>
    <source>
        <strain evidence="6 7">DSM 45361</strain>
    </source>
</reference>
<dbReference type="SUPFAM" id="SSF56059">
    <property type="entry name" value="Glutathione synthetase ATP-binding domain-like"/>
    <property type="match status" value="1"/>
</dbReference>
<dbReference type="InterPro" id="IPR052032">
    <property type="entry name" value="ATP-dep_AA_Ligase"/>
</dbReference>
<evidence type="ECO:0000256" key="1">
    <source>
        <dbReference type="ARBA" id="ARBA00022598"/>
    </source>
</evidence>
<dbReference type="Pfam" id="PF13535">
    <property type="entry name" value="ATP-grasp_4"/>
    <property type="match status" value="1"/>
</dbReference>
<organism evidence="6 7">
    <name type="scientific">Labedaea rhizosphaerae</name>
    <dbReference type="NCBI Taxonomy" id="598644"/>
    <lineage>
        <taxon>Bacteria</taxon>
        <taxon>Bacillati</taxon>
        <taxon>Actinomycetota</taxon>
        <taxon>Actinomycetes</taxon>
        <taxon>Pseudonocardiales</taxon>
        <taxon>Pseudonocardiaceae</taxon>
        <taxon>Labedaea</taxon>
    </lineage>
</organism>
<keyword evidence="2 4" id="KW-0547">Nucleotide-binding</keyword>
<evidence type="ECO:0000256" key="2">
    <source>
        <dbReference type="ARBA" id="ARBA00022741"/>
    </source>
</evidence>
<dbReference type="GO" id="GO:0016874">
    <property type="term" value="F:ligase activity"/>
    <property type="evidence" value="ECO:0007669"/>
    <property type="project" value="UniProtKB-KW"/>
</dbReference>
<dbReference type="Proteomes" id="UP000295444">
    <property type="component" value="Unassembled WGS sequence"/>
</dbReference>
<dbReference type="InterPro" id="IPR011761">
    <property type="entry name" value="ATP-grasp"/>
</dbReference>
<dbReference type="GO" id="GO:0005524">
    <property type="term" value="F:ATP binding"/>
    <property type="evidence" value="ECO:0007669"/>
    <property type="project" value="UniProtKB-UniRule"/>
</dbReference>
<comment type="caution">
    <text evidence="6">The sequence shown here is derived from an EMBL/GenBank/DDBJ whole genome shotgun (WGS) entry which is preliminary data.</text>
</comment>
<dbReference type="Gene3D" id="3.30.470.20">
    <property type="entry name" value="ATP-grasp fold, B domain"/>
    <property type="match status" value="1"/>
</dbReference>
<keyword evidence="1" id="KW-0436">Ligase</keyword>
<keyword evidence="3 4" id="KW-0067">ATP-binding</keyword>
<evidence type="ECO:0000256" key="4">
    <source>
        <dbReference type="PROSITE-ProRule" id="PRU00409"/>
    </source>
</evidence>
<dbReference type="RefSeq" id="WP_133853039.1">
    <property type="nucleotide sequence ID" value="NZ_SNXZ01000006.1"/>
</dbReference>
<dbReference type="EMBL" id="SNXZ01000006">
    <property type="protein sequence ID" value="TDP94075.1"/>
    <property type="molecule type" value="Genomic_DNA"/>
</dbReference>
<evidence type="ECO:0000313" key="7">
    <source>
        <dbReference type="Proteomes" id="UP000295444"/>
    </source>
</evidence>
<evidence type="ECO:0000313" key="6">
    <source>
        <dbReference type="EMBL" id="TDP94075.1"/>
    </source>
</evidence>
<dbReference type="GO" id="GO:0046872">
    <property type="term" value="F:metal ion binding"/>
    <property type="evidence" value="ECO:0007669"/>
    <property type="project" value="InterPro"/>
</dbReference>
<proteinExistence type="predicted"/>
<evidence type="ECO:0000256" key="3">
    <source>
        <dbReference type="ARBA" id="ARBA00022840"/>
    </source>
</evidence>
<gene>
    <name evidence="6" type="ORF">EV186_106469</name>
</gene>
<name>A0A4R6S5Q9_LABRH</name>
<dbReference type="PROSITE" id="PS50975">
    <property type="entry name" value="ATP_GRASP"/>
    <property type="match status" value="1"/>
</dbReference>
<feature type="domain" description="ATP-grasp" evidence="5">
    <location>
        <begin position="126"/>
        <end position="327"/>
    </location>
</feature>
<dbReference type="AlphaFoldDB" id="A0A4R6S5Q9"/>
<dbReference type="PANTHER" id="PTHR43585">
    <property type="entry name" value="FUMIPYRROLE BIOSYNTHESIS PROTEIN C"/>
    <property type="match status" value="1"/>
</dbReference>
<evidence type="ECO:0000259" key="5">
    <source>
        <dbReference type="PROSITE" id="PS50975"/>
    </source>
</evidence>
<accession>A0A4R6S5Q9</accession>
<keyword evidence="7" id="KW-1185">Reference proteome</keyword>
<dbReference type="OrthoDB" id="24041at2"/>
<sequence>MGSRELASERSSKYAVVVDPMSTGRDYPAVFAASGVEVVAVLTEPPERMAKPFAPSWSPELFQHVLVHDGDLPVLAAKLKAFDPVCVIAGSEIGVELADALVEMVLPGTGNVPSLAPARRDKWAMAQAMRAAGVPHIRQFCSANPAEIAAWLDAEGLASAKLVVKPPKSGGTDDVHLVLPGEDWRPWFDRILGKINIDGIRNDAVMVMEFASGPEYLVDSYSVDGEHGLVDVCRYTKVQRGDRIGIYDLVDFAAPDDPDVQEVWAYAQRVLDAVGIRNGCGHTEVIVTADGPVLVEIGARPAGGGHQMITELATGTNQLIRTVEHRVHGRFTPVTPLRQYVCSVVLMSPKPGRWLNPSLFDSVDDLATFHMKHFYYGEGDEVPEATSLDSMVGWVVLTSDDHKTMMADYRRVKALEPRMDIA</sequence>
<dbReference type="NCBIfam" id="NF005543">
    <property type="entry name" value="PRK07206.1"/>
    <property type="match status" value="1"/>
</dbReference>
<protein>
    <submittedName>
        <fullName evidence="6">ATP-grasp domain-containing protein</fullName>
    </submittedName>
</protein>
<dbReference type="PANTHER" id="PTHR43585:SF2">
    <property type="entry name" value="ATP-GRASP ENZYME FSQD"/>
    <property type="match status" value="1"/>
</dbReference>